<dbReference type="EMBL" id="QXFV01010536">
    <property type="protein sequence ID" value="KAE8953605.1"/>
    <property type="molecule type" value="Genomic_DNA"/>
</dbReference>
<feature type="compositionally biased region" description="Basic and acidic residues" evidence="1">
    <location>
        <begin position="25"/>
        <end position="38"/>
    </location>
</feature>
<gene>
    <name evidence="2" type="ORF">PR001_g32812</name>
</gene>
<protein>
    <submittedName>
        <fullName evidence="2">Uncharacterized protein</fullName>
    </submittedName>
</protein>
<organism evidence="2 3">
    <name type="scientific">Phytophthora rubi</name>
    <dbReference type="NCBI Taxonomy" id="129364"/>
    <lineage>
        <taxon>Eukaryota</taxon>
        <taxon>Sar</taxon>
        <taxon>Stramenopiles</taxon>
        <taxon>Oomycota</taxon>
        <taxon>Peronosporomycetes</taxon>
        <taxon>Peronosporales</taxon>
        <taxon>Peronosporaceae</taxon>
        <taxon>Phytophthora</taxon>
    </lineage>
</organism>
<accession>A0A6A3G570</accession>
<evidence type="ECO:0000313" key="2">
    <source>
        <dbReference type="EMBL" id="KAE8953605.1"/>
    </source>
</evidence>
<dbReference type="Proteomes" id="UP000429607">
    <property type="component" value="Unassembled WGS sequence"/>
</dbReference>
<comment type="caution">
    <text evidence="2">The sequence shown here is derived from an EMBL/GenBank/DDBJ whole genome shotgun (WGS) entry which is preliminary data.</text>
</comment>
<dbReference type="AlphaFoldDB" id="A0A6A3G570"/>
<sequence length="64" mass="6438">MAAAGMGDSSTAGIAAAGTATAAWRDGEHGGGTGDRRAAFRRARPQRHGERSGNGDSESTMTSM</sequence>
<evidence type="ECO:0000256" key="1">
    <source>
        <dbReference type="SAM" id="MobiDB-lite"/>
    </source>
</evidence>
<feature type="compositionally biased region" description="Polar residues" evidence="1">
    <location>
        <begin position="54"/>
        <end position="64"/>
    </location>
</feature>
<feature type="non-terminal residue" evidence="2">
    <location>
        <position position="64"/>
    </location>
</feature>
<name>A0A6A3G570_9STRA</name>
<evidence type="ECO:0000313" key="3">
    <source>
        <dbReference type="Proteomes" id="UP000429607"/>
    </source>
</evidence>
<feature type="region of interest" description="Disordered" evidence="1">
    <location>
        <begin position="18"/>
        <end position="64"/>
    </location>
</feature>
<proteinExistence type="predicted"/>
<reference evidence="2 3" key="1">
    <citation type="submission" date="2018-09" db="EMBL/GenBank/DDBJ databases">
        <title>Genomic investigation of the strawberry pathogen Phytophthora fragariae indicates pathogenicity is determined by transcriptional variation in three key races.</title>
        <authorList>
            <person name="Adams T.M."/>
            <person name="Armitage A.D."/>
            <person name="Sobczyk M.K."/>
            <person name="Bates H.J."/>
            <person name="Dunwell J.M."/>
            <person name="Nellist C.F."/>
            <person name="Harrison R.J."/>
        </authorList>
    </citation>
    <scope>NUCLEOTIDE SEQUENCE [LARGE SCALE GENOMIC DNA]</scope>
    <source>
        <strain evidence="2 3">SCRP249</strain>
    </source>
</reference>